<dbReference type="GO" id="GO:0005524">
    <property type="term" value="F:ATP binding"/>
    <property type="evidence" value="ECO:0007669"/>
    <property type="project" value="UniProtKB-KW"/>
</dbReference>
<keyword evidence="7" id="KW-1133">Transmembrane helix</keyword>
<dbReference type="GO" id="GO:0140359">
    <property type="term" value="F:ABC-type transporter activity"/>
    <property type="evidence" value="ECO:0007669"/>
    <property type="project" value="InterPro"/>
</dbReference>
<dbReference type="InterPro" id="IPR043926">
    <property type="entry name" value="ABCG_dom"/>
</dbReference>
<keyword evidence="4" id="KW-0812">Transmembrane</keyword>
<dbReference type="CDD" id="cd03213">
    <property type="entry name" value="ABCG_EPDR"/>
    <property type="match status" value="1"/>
</dbReference>
<dbReference type="Pfam" id="PF00005">
    <property type="entry name" value="ABC_tran"/>
    <property type="match status" value="1"/>
</dbReference>
<dbReference type="InterPro" id="IPR003439">
    <property type="entry name" value="ABC_transporter-like_ATP-bd"/>
</dbReference>
<dbReference type="GO" id="GO:0005886">
    <property type="term" value="C:plasma membrane"/>
    <property type="evidence" value="ECO:0007669"/>
    <property type="project" value="TreeGrafter"/>
</dbReference>
<keyword evidence="3" id="KW-0813">Transport</keyword>
<dbReference type="InterPro" id="IPR050352">
    <property type="entry name" value="ABCG_transporters"/>
</dbReference>
<dbReference type="Proteomes" id="UP000887578">
    <property type="component" value="Unplaced"/>
</dbReference>
<evidence type="ECO:0000256" key="2">
    <source>
        <dbReference type="ARBA" id="ARBA00005814"/>
    </source>
</evidence>
<dbReference type="InterPro" id="IPR027417">
    <property type="entry name" value="P-loop_NTPase"/>
</dbReference>
<feature type="domain" description="ABC transporter" evidence="10">
    <location>
        <begin position="89"/>
        <end position="333"/>
    </location>
</feature>
<reference evidence="12" key="1">
    <citation type="submission" date="2022-11" db="UniProtKB">
        <authorList>
            <consortium name="WormBaseParasite"/>
        </authorList>
    </citation>
    <scope>IDENTIFICATION</scope>
</reference>
<keyword evidence="6" id="KW-0067">ATP-binding</keyword>
<feature type="compositionally biased region" description="Polar residues" evidence="9">
    <location>
        <begin position="17"/>
        <end position="28"/>
    </location>
</feature>
<keyword evidence="8" id="KW-0472">Membrane</keyword>
<proteinExistence type="inferred from homology"/>
<keyword evidence="11" id="KW-1185">Reference proteome</keyword>
<dbReference type="Gene3D" id="3.40.50.300">
    <property type="entry name" value="P-loop containing nucleotide triphosphate hydrolases"/>
    <property type="match status" value="1"/>
</dbReference>
<evidence type="ECO:0000313" key="12">
    <source>
        <dbReference type="WBParaSite" id="PDA_v2.g9.t1"/>
    </source>
</evidence>
<feature type="region of interest" description="Disordered" evidence="9">
    <location>
        <begin position="1"/>
        <end position="28"/>
    </location>
</feature>
<evidence type="ECO:0000256" key="4">
    <source>
        <dbReference type="ARBA" id="ARBA00022692"/>
    </source>
</evidence>
<name>A0A914QXH8_9BILA</name>
<comment type="subcellular location">
    <subcellularLocation>
        <location evidence="1">Membrane</location>
        <topology evidence="1">Multi-pass membrane protein</topology>
    </subcellularLocation>
</comment>
<dbReference type="PROSITE" id="PS50893">
    <property type="entry name" value="ABC_TRANSPORTER_2"/>
    <property type="match status" value="1"/>
</dbReference>
<accession>A0A914QXH8</accession>
<evidence type="ECO:0000256" key="7">
    <source>
        <dbReference type="ARBA" id="ARBA00022989"/>
    </source>
</evidence>
<keyword evidence="5" id="KW-0547">Nucleotide-binding</keyword>
<dbReference type="SMART" id="SM00382">
    <property type="entry name" value="AAA"/>
    <property type="match status" value="1"/>
</dbReference>
<dbReference type="FunFam" id="3.40.50.300:FF:002134">
    <property type="entry name" value="ABC transporter ATP-binding protein/permease wht-1"/>
    <property type="match status" value="1"/>
</dbReference>
<evidence type="ECO:0000259" key="10">
    <source>
        <dbReference type="PROSITE" id="PS50893"/>
    </source>
</evidence>
<dbReference type="InterPro" id="IPR003593">
    <property type="entry name" value="AAA+_ATPase"/>
</dbReference>
<dbReference type="WBParaSite" id="PDA_v2.g9.t1">
    <property type="protein sequence ID" value="PDA_v2.g9.t1"/>
    <property type="gene ID" value="PDA_v2.g9"/>
</dbReference>
<dbReference type="PANTHER" id="PTHR48041">
    <property type="entry name" value="ABC TRANSPORTER G FAMILY MEMBER 28"/>
    <property type="match status" value="1"/>
</dbReference>
<evidence type="ECO:0000313" key="11">
    <source>
        <dbReference type="Proteomes" id="UP000887578"/>
    </source>
</evidence>
<evidence type="ECO:0000256" key="1">
    <source>
        <dbReference type="ARBA" id="ARBA00004141"/>
    </source>
</evidence>
<dbReference type="GO" id="GO:0016887">
    <property type="term" value="F:ATP hydrolysis activity"/>
    <property type="evidence" value="ECO:0007669"/>
    <property type="project" value="InterPro"/>
</dbReference>
<evidence type="ECO:0000256" key="3">
    <source>
        <dbReference type="ARBA" id="ARBA00022448"/>
    </source>
</evidence>
<dbReference type="PROSITE" id="PS00211">
    <property type="entry name" value="ABC_TRANSPORTER_1"/>
    <property type="match status" value="1"/>
</dbReference>
<protein>
    <submittedName>
        <fullName evidence="12">ABC transporter domain-containing protein</fullName>
    </submittedName>
</protein>
<evidence type="ECO:0000256" key="8">
    <source>
        <dbReference type="ARBA" id="ARBA00023136"/>
    </source>
</evidence>
<evidence type="ECO:0000256" key="6">
    <source>
        <dbReference type="ARBA" id="ARBA00022840"/>
    </source>
</evidence>
<dbReference type="Pfam" id="PF19055">
    <property type="entry name" value="ABC2_membrane_7"/>
    <property type="match status" value="1"/>
</dbReference>
<dbReference type="InterPro" id="IPR017871">
    <property type="entry name" value="ABC_transporter-like_CS"/>
</dbReference>
<organism evidence="11 12">
    <name type="scientific">Panagrolaimus davidi</name>
    <dbReference type="NCBI Taxonomy" id="227884"/>
    <lineage>
        <taxon>Eukaryota</taxon>
        <taxon>Metazoa</taxon>
        <taxon>Ecdysozoa</taxon>
        <taxon>Nematoda</taxon>
        <taxon>Chromadorea</taxon>
        <taxon>Rhabditida</taxon>
        <taxon>Tylenchina</taxon>
        <taxon>Panagrolaimomorpha</taxon>
        <taxon>Panagrolaimoidea</taxon>
        <taxon>Panagrolaimidae</taxon>
        <taxon>Panagrolaimus</taxon>
    </lineage>
</organism>
<evidence type="ECO:0000256" key="5">
    <source>
        <dbReference type="ARBA" id="ARBA00022741"/>
    </source>
</evidence>
<sequence length="448" mass="50424">MSQERTPLLLNTPHDGSLSTKTARNPKSTVFHSERTEMSESKMMVTAEEVTTIVPDMPQTCRITGKSAKVLVWKDLIVSVPIMGKQKFFERIKFWKKQEFETSRREVLHQISGVAEPGEILAIMGASGAGKTTLLNVLTQRNQKSLEVSGDVTVNGEQLTIGEFQRMSSYVQQADIFMGAVTVREHLIFSARLRMGRRFTDAQKIARVDEVITQMNLVGCQNTMIGQRHEKSISLGEKKRLSFGCEILTDPSILFCDEPTSGLDAFMAKQVIKALEKLAKQGKTIVITIHQPSSQIFNMFDKLCLMALGQIIFLGPPKKATGIFREAGYPMAGRDNPAEFCIQKLAVHDGETEEDRKERVAEIKKTYDNSNMASLYFERIYGPVSERRKEMGNKDVRKSHKYAANWFTQVLWLFVRSFRASLRDPLLLKVRFAQTILISVAVGVLCTG</sequence>
<comment type="similarity">
    <text evidence="2">Belongs to the ABC transporter superfamily. ABCG family. Eye pigment precursor importer (TC 3.A.1.204) subfamily.</text>
</comment>
<evidence type="ECO:0000256" key="9">
    <source>
        <dbReference type="SAM" id="MobiDB-lite"/>
    </source>
</evidence>
<dbReference type="AlphaFoldDB" id="A0A914QXH8"/>
<dbReference type="PANTHER" id="PTHR48041:SF104">
    <property type="entry name" value="ABC TRANSPORTER DOMAIN-CONTAINING PROTEIN"/>
    <property type="match status" value="1"/>
</dbReference>
<dbReference type="SUPFAM" id="SSF52540">
    <property type="entry name" value="P-loop containing nucleoside triphosphate hydrolases"/>
    <property type="match status" value="1"/>
</dbReference>